<dbReference type="EMBL" id="MHRQ01000020">
    <property type="protein sequence ID" value="OHA26465.1"/>
    <property type="molecule type" value="Genomic_DNA"/>
</dbReference>
<dbReference type="InterPro" id="IPR001296">
    <property type="entry name" value="Glyco_trans_1"/>
</dbReference>
<evidence type="ECO:0000259" key="1">
    <source>
        <dbReference type="Pfam" id="PF00534"/>
    </source>
</evidence>
<gene>
    <name evidence="2" type="ORF">A3C06_02720</name>
</gene>
<reference evidence="2 3" key="1">
    <citation type="journal article" date="2016" name="Nat. Commun.">
        <title>Thousands of microbial genomes shed light on interconnected biogeochemical processes in an aquifer system.</title>
        <authorList>
            <person name="Anantharaman K."/>
            <person name="Brown C.T."/>
            <person name="Hug L.A."/>
            <person name="Sharon I."/>
            <person name="Castelle C.J."/>
            <person name="Probst A.J."/>
            <person name="Thomas B.C."/>
            <person name="Singh A."/>
            <person name="Wilkins M.J."/>
            <person name="Karaoz U."/>
            <person name="Brodie E.L."/>
            <person name="Williams K.H."/>
            <person name="Hubbard S.S."/>
            <person name="Banfield J.F."/>
        </authorList>
    </citation>
    <scope>NUCLEOTIDE SEQUENCE [LARGE SCALE GENOMIC DNA]</scope>
</reference>
<dbReference type="SUPFAM" id="SSF53756">
    <property type="entry name" value="UDP-Glycosyltransferase/glycogen phosphorylase"/>
    <property type="match status" value="1"/>
</dbReference>
<name>A0A1G2MRH6_9BACT</name>
<dbReference type="PANTHER" id="PTHR12526">
    <property type="entry name" value="GLYCOSYLTRANSFERASE"/>
    <property type="match status" value="1"/>
</dbReference>
<dbReference type="Proteomes" id="UP000177565">
    <property type="component" value="Unassembled WGS sequence"/>
</dbReference>
<organism evidence="2 3">
    <name type="scientific">Candidatus Taylorbacteria bacterium RIFCSPHIGHO2_02_FULL_46_13</name>
    <dbReference type="NCBI Taxonomy" id="1802312"/>
    <lineage>
        <taxon>Bacteria</taxon>
        <taxon>Candidatus Tayloriibacteriota</taxon>
    </lineage>
</organism>
<dbReference type="STRING" id="1802312.A3C06_02720"/>
<dbReference type="Pfam" id="PF00534">
    <property type="entry name" value="Glycos_transf_1"/>
    <property type="match status" value="1"/>
</dbReference>
<protein>
    <recommendedName>
        <fullName evidence="1">Glycosyl transferase family 1 domain-containing protein</fullName>
    </recommendedName>
</protein>
<feature type="domain" description="Glycosyl transferase family 1" evidence="1">
    <location>
        <begin position="185"/>
        <end position="339"/>
    </location>
</feature>
<dbReference type="AlphaFoldDB" id="A0A1G2MRH6"/>
<evidence type="ECO:0000313" key="2">
    <source>
        <dbReference type="EMBL" id="OHA26465.1"/>
    </source>
</evidence>
<evidence type="ECO:0000313" key="3">
    <source>
        <dbReference type="Proteomes" id="UP000177565"/>
    </source>
</evidence>
<accession>A0A1G2MRH6</accession>
<dbReference type="CDD" id="cd03801">
    <property type="entry name" value="GT4_PimA-like"/>
    <property type="match status" value="1"/>
</dbReference>
<sequence>MYLQAETVYLFSASNGMKLLFITQVIDKNDTVLGFVHRWLVEFSKHFEHITVICLQMGKYDVPKNVSVFSLGKEAGVSRATYVSNFYRIAFRERKNYDAVLVHMNQEYILLAGVIWKLLGKRVYMWRNHYSGSFLTDIAASFCTKVFCTSRSSYTAKIKKTVVMPVGIDVEVYKSHSEITRLPHSILFLARVAPSKRPHILLEALGELHKRGLNFKANLYGSPAPQDVAYLEGLKKRLLELSLADKAHFLPGLPYTEGPKVYSAHEIFVNLSPSGMYDKTIFEAAACETLVLASSLDFAKLVNPRFTFPQDDIQALSAKLEVLLSLSREARARLGKEIRALAIEKHSLKALGHRIKEELTTW</sequence>
<dbReference type="Gene3D" id="3.40.50.2000">
    <property type="entry name" value="Glycogen Phosphorylase B"/>
    <property type="match status" value="1"/>
</dbReference>
<proteinExistence type="predicted"/>
<dbReference type="GO" id="GO:0016757">
    <property type="term" value="F:glycosyltransferase activity"/>
    <property type="evidence" value="ECO:0007669"/>
    <property type="project" value="InterPro"/>
</dbReference>
<comment type="caution">
    <text evidence="2">The sequence shown here is derived from an EMBL/GenBank/DDBJ whole genome shotgun (WGS) entry which is preliminary data.</text>
</comment>